<dbReference type="AlphaFoldDB" id="A0A7W3PB92"/>
<comment type="similarity">
    <text evidence="1">Belongs to the ABC transporter superfamily.</text>
</comment>
<accession>A0A7W3PB92</accession>
<dbReference type="InterPro" id="IPR003439">
    <property type="entry name" value="ABC_transporter-like_ATP-bd"/>
</dbReference>
<dbReference type="InterPro" id="IPR017871">
    <property type="entry name" value="ABC_transporter-like_CS"/>
</dbReference>
<name>A0A7W3PB92_9ACTN</name>
<dbReference type="GO" id="GO:0005524">
    <property type="term" value="F:ATP binding"/>
    <property type="evidence" value="ECO:0007669"/>
    <property type="project" value="InterPro"/>
</dbReference>
<evidence type="ECO:0000256" key="1">
    <source>
        <dbReference type="ARBA" id="ARBA00005417"/>
    </source>
</evidence>
<evidence type="ECO:0000259" key="3">
    <source>
        <dbReference type="PROSITE" id="PS50893"/>
    </source>
</evidence>
<evidence type="ECO:0000313" key="5">
    <source>
        <dbReference type="Proteomes" id="UP000580910"/>
    </source>
</evidence>
<dbReference type="SUPFAM" id="SSF52540">
    <property type="entry name" value="P-loop containing nucleoside triphosphate hydrolases"/>
    <property type="match status" value="1"/>
</dbReference>
<dbReference type="PROSITE" id="PS50893">
    <property type="entry name" value="ABC_TRANSPORTER_2"/>
    <property type="match status" value="1"/>
</dbReference>
<protein>
    <submittedName>
        <fullName evidence="4">ABC-type multidrug transport system ATPase subunit</fullName>
    </submittedName>
</protein>
<reference evidence="4 5" key="1">
    <citation type="submission" date="2020-07" db="EMBL/GenBank/DDBJ databases">
        <title>Sequencing the genomes of 1000 actinobacteria strains.</title>
        <authorList>
            <person name="Klenk H.-P."/>
        </authorList>
    </citation>
    <scope>NUCLEOTIDE SEQUENCE [LARGE SCALE GENOMIC DNA]</scope>
    <source>
        <strain evidence="4 5">DSM 21349</strain>
    </source>
</reference>
<evidence type="ECO:0000256" key="2">
    <source>
        <dbReference type="ARBA" id="ARBA00022448"/>
    </source>
</evidence>
<keyword evidence="2" id="KW-0813">Transport</keyword>
<dbReference type="Proteomes" id="UP000580910">
    <property type="component" value="Unassembled WGS sequence"/>
</dbReference>
<dbReference type="Pfam" id="PF00005">
    <property type="entry name" value="ABC_tran"/>
    <property type="match status" value="1"/>
</dbReference>
<proteinExistence type="inferred from homology"/>
<dbReference type="InterPro" id="IPR027417">
    <property type="entry name" value="P-loop_NTPase"/>
</dbReference>
<sequence>MLSTVLEPTTGSFEVGTHGGMRGRAPEIDVYRRVIGVLPQDFNALGGYTCREFLEYVAWLRKVPALATAAQVSEALHAVALAESSSKRVRELSGGMRRRLGLAQALVSRPELLLLDEPTVGLDPGQRSQFLTLLKTVTQTATVCLATHLVEDVAHFADHVVLLVGGRLGFAGTIEAFCGVGHREEVNAAAVERAYFVHSGAGTP</sequence>
<dbReference type="Gene3D" id="3.40.50.300">
    <property type="entry name" value="P-loop containing nucleotide triphosphate hydrolases"/>
    <property type="match status" value="1"/>
</dbReference>
<comment type="caution">
    <text evidence="4">The sequence shown here is derived from an EMBL/GenBank/DDBJ whole genome shotgun (WGS) entry which is preliminary data.</text>
</comment>
<dbReference type="PANTHER" id="PTHR43335:SF2">
    <property type="entry name" value="ABC TRANSPORTER, ATP-BINDING PROTEIN"/>
    <property type="match status" value="1"/>
</dbReference>
<dbReference type="GO" id="GO:0016887">
    <property type="term" value="F:ATP hydrolysis activity"/>
    <property type="evidence" value="ECO:0007669"/>
    <property type="project" value="InterPro"/>
</dbReference>
<dbReference type="PROSITE" id="PS00211">
    <property type="entry name" value="ABC_TRANSPORTER_1"/>
    <property type="match status" value="1"/>
</dbReference>
<dbReference type="PANTHER" id="PTHR43335">
    <property type="entry name" value="ABC TRANSPORTER, ATP-BINDING PROTEIN"/>
    <property type="match status" value="1"/>
</dbReference>
<keyword evidence="5" id="KW-1185">Reference proteome</keyword>
<dbReference type="EMBL" id="JACGXA010000001">
    <property type="protein sequence ID" value="MBA8805468.1"/>
    <property type="molecule type" value="Genomic_DNA"/>
</dbReference>
<feature type="domain" description="ABC transporter" evidence="3">
    <location>
        <begin position="1"/>
        <end position="190"/>
    </location>
</feature>
<organism evidence="4 5">
    <name type="scientific">Nocardioides ginsengisegetis</name>
    <dbReference type="NCBI Taxonomy" id="661491"/>
    <lineage>
        <taxon>Bacteria</taxon>
        <taxon>Bacillati</taxon>
        <taxon>Actinomycetota</taxon>
        <taxon>Actinomycetes</taxon>
        <taxon>Propionibacteriales</taxon>
        <taxon>Nocardioidaceae</taxon>
        <taxon>Nocardioides</taxon>
    </lineage>
</organism>
<evidence type="ECO:0000313" key="4">
    <source>
        <dbReference type="EMBL" id="MBA8805468.1"/>
    </source>
</evidence>
<gene>
    <name evidence="4" type="ORF">FB382_003759</name>
</gene>